<gene>
    <name evidence="4" type="ORF">QO010_000674</name>
</gene>
<reference evidence="4 5" key="1">
    <citation type="submission" date="2023-07" db="EMBL/GenBank/DDBJ databases">
        <title>Genomic Encyclopedia of Type Strains, Phase IV (KMG-IV): sequencing the most valuable type-strain genomes for metagenomic binning, comparative biology and taxonomic classification.</title>
        <authorList>
            <person name="Goeker M."/>
        </authorList>
    </citation>
    <scope>NUCLEOTIDE SEQUENCE [LARGE SCALE GENOMIC DNA]</scope>
    <source>
        <strain evidence="4 5">DSM 18695</strain>
    </source>
</reference>
<feature type="domain" description="RapA2 cadherin-like" evidence="3">
    <location>
        <begin position="856"/>
        <end position="939"/>
    </location>
</feature>
<proteinExistence type="predicted"/>
<dbReference type="PROSITE" id="PS00330">
    <property type="entry name" value="HEMOLYSIN_CALCIUM"/>
    <property type="match status" value="4"/>
</dbReference>
<evidence type="ECO:0000256" key="2">
    <source>
        <dbReference type="SAM" id="MobiDB-lite"/>
    </source>
</evidence>
<evidence type="ECO:0000313" key="5">
    <source>
        <dbReference type="Proteomes" id="UP001228905"/>
    </source>
</evidence>
<dbReference type="Pfam" id="PF13517">
    <property type="entry name" value="FG-GAP_3"/>
    <property type="match status" value="3"/>
</dbReference>
<dbReference type="InterPro" id="IPR028994">
    <property type="entry name" value="Integrin_alpha_N"/>
</dbReference>
<dbReference type="Gene3D" id="2.150.10.10">
    <property type="entry name" value="Serralysin-like metalloprotease, C-terminal"/>
    <property type="match status" value="3"/>
</dbReference>
<sequence length="1404" mass="138520">MSAPELGSVNDATFGEHQANSGQLLDPDVILTDAEGDFDGGSLTVSGLLAEDRVSVRNQGSGAGQIGYDSLTGEITYGGLVIGHATGGKGGDFTVTFDAGATTQAVEALIENLVYANISHTPTAQRTLVVTVTDAAGESTAAGAGFSPVSGGASPFAGFSFDFGSAPALADLDADGDLDTVVIDANGVGHYLQNIGTPEAPVFVAGAVALPVVASIDPPTVSLADLDGDGDFDLVIREGYFDSEDNIQQRLRYFENTGTAQAAAFTERTGAANPVAGLVAYLTPVFADLDGDGDLDAFVVDYGDFNNGTLRYFENTGTAQAPAFVENAAANPLAGVTPEREARLAFIDADHDGDLDLVGGGLFGQLSFFENTGAGFVQRSGAANPFGAYDFGYFAAPAAGDLNGDGVQDLVIGADTGLLTWLASGRPQGAVLVTVNAEANTAPSLAGTETAAFLENGVNAGAQGLEIGLVLADADGNFDGGQLRVGNLLAEDVVTLLAGGAVGFDAGTGAVSVGGVLVGQASGGQGATFVVTFNAEATTAAVQAVIASLAYANSSDTPTADRTLLVDVVDSDGLHSGAFVLANLGQTAGAAVNQLAKPALVDLDGDGDLDLAVGSFSAGLRYFENTGSAAGSVFTARIGGANPFDAITGQSLTPTLGDLDGDGDADLLLGQSDGAVRWFDNTGSAASPVFVERTGLANPLAALDVGSNSAPALVDLDGDGDLDLVAGLGDTHGVLSYLENTGGPATPLFVQRTGAQNPFSALDIGDYSTPAFADLDGDGDLDMVAGQSGGAVRYYQNTGSAAHPIFASISAPAGWAFGAPGGAAAFGDLDGDGDSDFLLGDLNGVLVQYRNNSPVARLVVTVTAEQDLAQARDDAVGVAENGVLTGQVFADNAHGADSDPDGGVFQVTAVNGQPAAVGVPVVLASGALLTLNADGTFSYDPNGAFNALVPTGHGAANTSAVDSFSYAVTGGDTATVRVTVTGVASPGDVFTGSALADVITGGGTSDVLEGGLGADAMTGGAGDDTYYVDDAGDTTVETGGQGNDVVHAAISWTLSANTETLILDGPGDINGTGNAAANLMIGNGGANSLDGGDGDDLIKAGAGIDMVLGGAGVDQILGQDGDDSLDGGDGADRLDGGAGDDSLLGGAGNDILDGAAGVDSLDGGVGADQLNGGADNDSLNGGDGNDVLTGGLGADAMTGGLGDDSFYVDDAGDVTTEASGQGTDTVRTTVTLGLAANIENLVLEGSGDIGGTGNGLANAMTGNGGDNSLDGGAGDDVLKGLNGADTLIGGTGADILVGGAGADSFVVTQASIHTSGAVEVDTVNDLVAGQGDRLDLSAIDADSLTAGDQAFHLVSGFTRHAAEMTLTFAAGSTVLALDVDGDGRADYRMIIAGNVTGDSGGWLL</sequence>
<dbReference type="InterPro" id="IPR011049">
    <property type="entry name" value="Serralysin-like_metalloprot_C"/>
</dbReference>
<dbReference type="PANTHER" id="PTHR44103">
    <property type="entry name" value="PROPROTEIN CONVERTASE P"/>
    <property type="match status" value="1"/>
</dbReference>
<organism evidence="4 5">
    <name type="scientific">Caulobacter ginsengisoli</name>
    <dbReference type="NCBI Taxonomy" id="400775"/>
    <lineage>
        <taxon>Bacteria</taxon>
        <taxon>Pseudomonadati</taxon>
        <taxon>Pseudomonadota</taxon>
        <taxon>Alphaproteobacteria</taxon>
        <taxon>Caulobacterales</taxon>
        <taxon>Caulobacteraceae</taxon>
        <taxon>Caulobacter</taxon>
    </lineage>
</organism>
<protein>
    <submittedName>
        <fullName evidence="4">Ca2+-binding RTX toxin-like protein</fullName>
    </submittedName>
</protein>
<evidence type="ECO:0000313" key="4">
    <source>
        <dbReference type="EMBL" id="MDQ0462926.1"/>
    </source>
</evidence>
<dbReference type="Gene3D" id="2.130.10.130">
    <property type="entry name" value="Integrin alpha, N-terminal"/>
    <property type="match status" value="2"/>
</dbReference>
<dbReference type="PANTHER" id="PTHR44103:SF1">
    <property type="entry name" value="PROPROTEIN CONVERTASE P"/>
    <property type="match status" value="1"/>
</dbReference>
<dbReference type="Pfam" id="PF00353">
    <property type="entry name" value="HemolysinCabind"/>
    <property type="match status" value="5"/>
</dbReference>
<evidence type="ECO:0000259" key="3">
    <source>
        <dbReference type="Pfam" id="PF17803"/>
    </source>
</evidence>
<dbReference type="EMBL" id="JAUSVS010000001">
    <property type="protein sequence ID" value="MDQ0462926.1"/>
    <property type="molecule type" value="Genomic_DNA"/>
</dbReference>
<dbReference type="SUPFAM" id="SSF51120">
    <property type="entry name" value="beta-Roll"/>
    <property type="match status" value="3"/>
</dbReference>
<name>A0ABU0ILM7_9CAUL</name>
<dbReference type="Pfam" id="PF17803">
    <property type="entry name" value="Cadherin_4"/>
    <property type="match status" value="1"/>
</dbReference>
<dbReference type="PRINTS" id="PR00313">
    <property type="entry name" value="CABNDNGRPT"/>
</dbReference>
<dbReference type="InterPro" id="IPR018511">
    <property type="entry name" value="Hemolysin-typ_Ca-bd_CS"/>
</dbReference>
<dbReference type="RefSeq" id="WP_307345960.1">
    <property type="nucleotide sequence ID" value="NZ_JAUSVS010000001.1"/>
</dbReference>
<dbReference type="InterPro" id="IPR013517">
    <property type="entry name" value="FG-GAP"/>
</dbReference>
<accession>A0ABU0ILM7</accession>
<evidence type="ECO:0000256" key="1">
    <source>
        <dbReference type="ARBA" id="ARBA00022729"/>
    </source>
</evidence>
<dbReference type="SUPFAM" id="SSF69318">
    <property type="entry name" value="Integrin alpha N-terminal domain"/>
    <property type="match status" value="2"/>
</dbReference>
<dbReference type="InterPro" id="IPR001343">
    <property type="entry name" value="Hemolysn_Ca-bd"/>
</dbReference>
<feature type="region of interest" description="Disordered" evidence="2">
    <location>
        <begin position="1118"/>
        <end position="1139"/>
    </location>
</feature>
<comment type="caution">
    <text evidence="4">The sequence shown here is derived from an EMBL/GenBank/DDBJ whole genome shotgun (WGS) entry which is preliminary data.</text>
</comment>
<keyword evidence="5" id="KW-1185">Reference proteome</keyword>
<dbReference type="InterPro" id="IPR040853">
    <property type="entry name" value="RapA2_cadherin-like"/>
</dbReference>
<dbReference type="Proteomes" id="UP001228905">
    <property type="component" value="Unassembled WGS sequence"/>
</dbReference>
<keyword evidence="1" id="KW-0732">Signal</keyword>